<evidence type="ECO:0000256" key="6">
    <source>
        <dbReference type="ARBA" id="ARBA00023288"/>
    </source>
</evidence>
<evidence type="ECO:0000256" key="2">
    <source>
        <dbReference type="ARBA" id="ARBA00022729"/>
    </source>
</evidence>
<organism evidence="7 8">
    <name type="scientific">Vespertiliibacter pulmonis</name>
    <dbReference type="NCBI Taxonomy" id="1443036"/>
    <lineage>
        <taxon>Bacteria</taxon>
        <taxon>Pseudomonadati</taxon>
        <taxon>Pseudomonadota</taxon>
        <taxon>Gammaproteobacteria</taxon>
        <taxon>Pasteurellales</taxon>
        <taxon>Pasteurellaceae</taxon>
        <taxon>Vespertiliibacter</taxon>
    </lineage>
</organism>
<dbReference type="GO" id="GO:0009279">
    <property type="term" value="C:cell outer membrane"/>
    <property type="evidence" value="ECO:0007669"/>
    <property type="project" value="UniProtKB-SubCell"/>
</dbReference>
<dbReference type="RefSeq" id="WP_124211707.1">
    <property type="nucleotide sequence ID" value="NZ_CP016615.1"/>
</dbReference>
<keyword evidence="4" id="KW-0564">Palmitate</keyword>
<sequence>MKKLVLIALLSSLFLTACGVKGPLYFPENTPQSQNTQ</sequence>
<dbReference type="InterPro" id="IPR032831">
    <property type="entry name" value="LptM_cons"/>
</dbReference>
<evidence type="ECO:0000256" key="4">
    <source>
        <dbReference type="ARBA" id="ARBA00023139"/>
    </source>
</evidence>
<comment type="caution">
    <text evidence="7">The sequence shown here is derived from an EMBL/GenBank/DDBJ whole genome shotgun (WGS) entry which is preliminary data.</text>
</comment>
<proteinExistence type="predicted"/>
<dbReference type="EMBL" id="RKQP01000005">
    <property type="protein sequence ID" value="RPE82644.1"/>
    <property type="molecule type" value="Genomic_DNA"/>
</dbReference>
<reference evidence="7 8" key="1">
    <citation type="submission" date="2018-11" db="EMBL/GenBank/DDBJ databases">
        <title>Genomic Encyclopedia of Type Strains, Phase IV (KMG-IV): sequencing the most valuable type-strain genomes for metagenomic binning, comparative biology and taxonomic classification.</title>
        <authorList>
            <person name="Goeker M."/>
        </authorList>
    </citation>
    <scope>NUCLEOTIDE SEQUENCE [LARGE SCALE GENOMIC DNA]</scope>
    <source>
        <strain evidence="7 8">DSM 27238</strain>
    </source>
</reference>
<evidence type="ECO:0000313" key="7">
    <source>
        <dbReference type="EMBL" id="RPE82644.1"/>
    </source>
</evidence>
<comment type="subcellular location">
    <subcellularLocation>
        <location evidence="1">Cell outer membrane</location>
        <topology evidence="1">Lipid-anchor</topology>
    </subcellularLocation>
</comment>
<evidence type="ECO:0000256" key="1">
    <source>
        <dbReference type="ARBA" id="ARBA00004459"/>
    </source>
</evidence>
<gene>
    <name evidence="7" type="ORF">EDC46_1582</name>
</gene>
<accession>A0A3N4WBK3</accession>
<keyword evidence="5" id="KW-0998">Cell outer membrane</keyword>
<keyword evidence="3" id="KW-0472">Membrane</keyword>
<protein>
    <submittedName>
        <fullName evidence="7">Putative lipoprotein</fullName>
    </submittedName>
</protein>
<keyword evidence="2" id="KW-0732">Signal</keyword>
<dbReference type="NCBIfam" id="NF047847">
    <property type="entry name" value="SS_mature_LptM"/>
    <property type="match status" value="1"/>
</dbReference>
<dbReference type="AlphaFoldDB" id="A0A3N4WBK3"/>
<dbReference type="Pfam" id="PF13627">
    <property type="entry name" value="LptM_cons"/>
    <property type="match status" value="1"/>
</dbReference>
<evidence type="ECO:0000256" key="5">
    <source>
        <dbReference type="ARBA" id="ARBA00023237"/>
    </source>
</evidence>
<name>A0A3N4WBK3_9PAST</name>
<dbReference type="PROSITE" id="PS51257">
    <property type="entry name" value="PROKAR_LIPOPROTEIN"/>
    <property type="match status" value="1"/>
</dbReference>
<keyword evidence="6 7" id="KW-0449">Lipoprotein</keyword>
<keyword evidence="8" id="KW-1185">Reference proteome</keyword>
<evidence type="ECO:0000313" key="8">
    <source>
        <dbReference type="Proteomes" id="UP000281691"/>
    </source>
</evidence>
<dbReference type="Proteomes" id="UP000281691">
    <property type="component" value="Unassembled WGS sequence"/>
</dbReference>
<evidence type="ECO:0000256" key="3">
    <source>
        <dbReference type="ARBA" id="ARBA00023136"/>
    </source>
</evidence>